<evidence type="ECO:0008006" key="3">
    <source>
        <dbReference type="Google" id="ProtNLM"/>
    </source>
</evidence>
<name>A0A0W0FW81_MONRR</name>
<dbReference type="AlphaFoldDB" id="A0A0W0FW81"/>
<protein>
    <recommendedName>
        <fullName evidence="3">1,2-dihydroxy-3-keto-5-methylthiopentene dioxygenase</fullName>
    </recommendedName>
</protein>
<gene>
    <name evidence="1" type="ORF">WG66_6911</name>
</gene>
<dbReference type="SUPFAM" id="SSF51182">
    <property type="entry name" value="RmlC-like cupins"/>
    <property type="match status" value="1"/>
</dbReference>
<sequence>MPASEIRAFVRSTPPVEGVNDTVLGDTSQPVSAEELSALGWKLFTFGTDAQGQEKFNAMAKSQGYPEHDALNLDFGRIDEVQHFKDFSDKLIFSNTTSPKGQFYLALSGSWFTDIEDTINNRWIRLVVTAGDGVLIPPGALYRCAVSEADLKQVSLLLRLKADELSVHTFNGHYISGKDAEEHPSRATYSKSLGQ</sequence>
<evidence type="ECO:0000313" key="2">
    <source>
        <dbReference type="Proteomes" id="UP000054988"/>
    </source>
</evidence>
<dbReference type="EMBL" id="LATX01001573">
    <property type="protein sequence ID" value="KTB40528.1"/>
    <property type="molecule type" value="Genomic_DNA"/>
</dbReference>
<dbReference type="InterPro" id="IPR011051">
    <property type="entry name" value="RmlC_Cupin_sf"/>
</dbReference>
<reference evidence="1 2" key="1">
    <citation type="submission" date="2015-12" db="EMBL/GenBank/DDBJ databases">
        <title>Draft genome sequence of Moniliophthora roreri, the causal agent of frosty pod rot of cacao.</title>
        <authorList>
            <person name="Aime M.C."/>
            <person name="Diaz-Valderrama J.R."/>
            <person name="Kijpornyongpan T."/>
            <person name="Phillips-Mora W."/>
        </authorList>
    </citation>
    <scope>NUCLEOTIDE SEQUENCE [LARGE SCALE GENOMIC DNA]</scope>
    <source>
        <strain evidence="1 2">MCA 2952</strain>
    </source>
</reference>
<comment type="caution">
    <text evidence="1">The sequence shown here is derived from an EMBL/GenBank/DDBJ whole genome shotgun (WGS) entry which is preliminary data.</text>
</comment>
<evidence type="ECO:0000313" key="1">
    <source>
        <dbReference type="EMBL" id="KTB40528.1"/>
    </source>
</evidence>
<accession>A0A0W0FW81</accession>
<organism evidence="1 2">
    <name type="scientific">Moniliophthora roreri</name>
    <name type="common">Frosty pod rot fungus</name>
    <name type="synonym">Monilia roreri</name>
    <dbReference type="NCBI Taxonomy" id="221103"/>
    <lineage>
        <taxon>Eukaryota</taxon>
        <taxon>Fungi</taxon>
        <taxon>Dikarya</taxon>
        <taxon>Basidiomycota</taxon>
        <taxon>Agaricomycotina</taxon>
        <taxon>Agaricomycetes</taxon>
        <taxon>Agaricomycetidae</taxon>
        <taxon>Agaricales</taxon>
        <taxon>Marasmiineae</taxon>
        <taxon>Marasmiaceae</taxon>
        <taxon>Moniliophthora</taxon>
    </lineage>
</organism>
<dbReference type="InterPro" id="IPR014710">
    <property type="entry name" value="RmlC-like_jellyroll"/>
</dbReference>
<dbReference type="Proteomes" id="UP000054988">
    <property type="component" value="Unassembled WGS sequence"/>
</dbReference>
<proteinExistence type="predicted"/>
<dbReference type="Gene3D" id="2.60.120.10">
    <property type="entry name" value="Jelly Rolls"/>
    <property type="match status" value="1"/>
</dbReference>